<dbReference type="EMBL" id="ML145084">
    <property type="protein sequence ID" value="TBU65420.1"/>
    <property type="molecule type" value="Genomic_DNA"/>
</dbReference>
<dbReference type="Proteomes" id="UP000292082">
    <property type="component" value="Unassembled WGS sequence"/>
</dbReference>
<accession>A0A4Q9QDJ8</accession>
<evidence type="ECO:0000313" key="1">
    <source>
        <dbReference type="EMBL" id="TBU65420.1"/>
    </source>
</evidence>
<sequence length="174" mass="19131">MWPATRSLRASSSGLCAHISVVGRSTCVFLRNRAHVFTMRPASLAPCLHNLLSPVHPPRALVCIDNLRRHRPRVGRTFFLTVFPHGRRLLSHRSDSQTPPSAPVCHLQLSWIRVAVPASPSHVAAPSCMAPMTARGPVAQITILVLNPAHTAARPPVRWIPIPIMSPLPHTFRS</sequence>
<reference evidence="1 2" key="1">
    <citation type="submission" date="2019-01" db="EMBL/GenBank/DDBJ databases">
        <title>Draft genome sequences of three monokaryotic isolates of the white-rot basidiomycete fungus Dichomitus squalens.</title>
        <authorList>
            <consortium name="DOE Joint Genome Institute"/>
            <person name="Lopez S.C."/>
            <person name="Andreopoulos B."/>
            <person name="Pangilinan J."/>
            <person name="Lipzen A."/>
            <person name="Riley R."/>
            <person name="Ahrendt S."/>
            <person name="Ng V."/>
            <person name="Barry K."/>
            <person name="Daum C."/>
            <person name="Grigoriev I.V."/>
            <person name="Hilden K.S."/>
            <person name="Makela M.R."/>
            <person name="de Vries R.P."/>
        </authorList>
    </citation>
    <scope>NUCLEOTIDE SEQUENCE [LARGE SCALE GENOMIC DNA]</scope>
    <source>
        <strain evidence="1 2">CBS 464.89</strain>
    </source>
</reference>
<protein>
    <submittedName>
        <fullName evidence="1">Uncharacterized protein</fullName>
    </submittedName>
</protein>
<organism evidence="1 2">
    <name type="scientific">Dichomitus squalens</name>
    <dbReference type="NCBI Taxonomy" id="114155"/>
    <lineage>
        <taxon>Eukaryota</taxon>
        <taxon>Fungi</taxon>
        <taxon>Dikarya</taxon>
        <taxon>Basidiomycota</taxon>
        <taxon>Agaricomycotina</taxon>
        <taxon>Agaricomycetes</taxon>
        <taxon>Polyporales</taxon>
        <taxon>Polyporaceae</taxon>
        <taxon>Dichomitus</taxon>
    </lineage>
</organism>
<evidence type="ECO:0000313" key="2">
    <source>
        <dbReference type="Proteomes" id="UP000292082"/>
    </source>
</evidence>
<gene>
    <name evidence="1" type="ORF">BD310DRAFT_7631</name>
</gene>
<dbReference type="AlphaFoldDB" id="A0A4Q9QDJ8"/>
<keyword evidence="2" id="KW-1185">Reference proteome</keyword>
<name>A0A4Q9QDJ8_9APHY</name>
<proteinExistence type="predicted"/>